<dbReference type="EMBL" id="VTPC01090436">
    <property type="protein sequence ID" value="KAF2883331.1"/>
    <property type="molecule type" value="Genomic_DNA"/>
</dbReference>
<dbReference type="InterPro" id="IPR042848">
    <property type="entry name" value="Rpp38"/>
</dbReference>
<protein>
    <recommendedName>
        <fullName evidence="1">Ribosomal protein eL8/eL30/eS12/Gadd45 domain-containing protein</fullName>
    </recommendedName>
</protein>
<feature type="domain" description="Ribosomal protein eL8/eL30/eS12/Gadd45" evidence="1">
    <location>
        <begin position="103"/>
        <end position="156"/>
    </location>
</feature>
<dbReference type="SUPFAM" id="SSF55315">
    <property type="entry name" value="L30e-like"/>
    <property type="match status" value="1"/>
</dbReference>
<dbReference type="GO" id="GO:0000172">
    <property type="term" value="C:ribonuclease MRP complex"/>
    <property type="evidence" value="ECO:0007669"/>
    <property type="project" value="InterPro"/>
</dbReference>
<name>A0A8K0CDM9_IGNLU</name>
<organism evidence="2 3">
    <name type="scientific">Ignelater luminosus</name>
    <name type="common">Cucubano</name>
    <name type="synonym">Pyrophorus luminosus</name>
    <dbReference type="NCBI Taxonomy" id="2038154"/>
    <lineage>
        <taxon>Eukaryota</taxon>
        <taxon>Metazoa</taxon>
        <taxon>Ecdysozoa</taxon>
        <taxon>Arthropoda</taxon>
        <taxon>Hexapoda</taxon>
        <taxon>Insecta</taxon>
        <taxon>Pterygota</taxon>
        <taxon>Neoptera</taxon>
        <taxon>Endopterygota</taxon>
        <taxon>Coleoptera</taxon>
        <taxon>Polyphaga</taxon>
        <taxon>Elateriformia</taxon>
        <taxon>Elateroidea</taxon>
        <taxon>Elateridae</taxon>
        <taxon>Agrypninae</taxon>
        <taxon>Pyrophorini</taxon>
        <taxon>Ignelater</taxon>
    </lineage>
</organism>
<dbReference type="GO" id="GO:0005655">
    <property type="term" value="C:nucleolar ribonuclease P complex"/>
    <property type="evidence" value="ECO:0007669"/>
    <property type="project" value="InterPro"/>
</dbReference>
<evidence type="ECO:0000313" key="3">
    <source>
        <dbReference type="Proteomes" id="UP000801492"/>
    </source>
</evidence>
<dbReference type="Gene3D" id="3.30.1330.30">
    <property type="match status" value="1"/>
</dbReference>
<reference evidence="2" key="1">
    <citation type="submission" date="2019-08" db="EMBL/GenBank/DDBJ databases">
        <title>The genome of the North American firefly Photinus pyralis.</title>
        <authorList>
            <consortium name="Photinus pyralis genome working group"/>
            <person name="Fallon T.R."/>
            <person name="Sander Lower S.E."/>
            <person name="Weng J.-K."/>
        </authorList>
    </citation>
    <scope>NUCLEOTIDE SEQUENCE</scope>
    <source>
        <strain evidence="2">TRF0915ILg1</strain>
        <tissue evidence="2">Whole body</tissue>
    </source>
</reference>
<evidence type="ECO:0000313" key="2">
    <source>
        <dbReference type="EMBL" id="KAF2883331.1"/>
    </source>
</evidence>
<proteinExistence type="predicted"/>
<dbReference type="AlphaFoldDB" id="A0A8K0CDM9"/>
<dbReference type="PANTHER" id="PTHR46948:SF1">
    <property type="entry name" value="RIBONUCLEASE P PROTEIN SUBUNIT P38"/>
    <property type="match status" value="1"/>
</dbReference>
<comment type="caution">
    <text evidence="2">The sequence shown here is derived from an EMBL/GenBank/DDBJ whole genome shotgun (WGS) entry which is preliminary data.</text>
</comment>
<dbReference type="InterPro" id="IPR004038">
    <property type="entry name" value="Ribosomal_eL8/eL30/eS12/Gad45"/>
</dbReference>
<sequence>MGTPVLSETQLKKTLSAKKKLKKTTVKNVLAAPYSNYWPLLKTEDTTSLLDLLNEHLTKIKPTKVNIPWSELKNIPRLDRKEFRLNYIKTKLDSQEMFNKPNNSEIVFGVNETTRLLENDSVSSILITGEVNPQIMVKHIIDMAVLKKVPVLIIPNLKNTLKEKTGIASVTIAFKELSMDSQYWTIDQKIKEISSNYAVPQDHINYHRKDYNSDDDELISQCSPMDVDESSFKSESKPSCNLYLFRKSIAERAFVPELSQKREIIQPFNELEVNSSGFLAFSDSITNRKSEDDTRKDNIQKKSKVSYKSLLIKRITNNKDRGKKKIDMLKRSK</sequence>
<dbReference type="InterPro" id="IPR029064">
    <property type="entry name" value="Ribosomal_eL30-like_sf"/>
</dbReference>
<evidence type="ECO:0000259" key="1">
    <source>
        <dbReference type="Pfam" id="PF01248"/>
    </source>
</evidence>
<dbReference type="PANTHER" id="PTHR46948">
    <property type="entry name" value="RIBONUCLEASE P PROTEIN SUBUNIT P38"/>
    <property type="match status" value="1"/>
</dbReference>
<accession>A0A8K0CDM9</accession>
<gene>
    <name evidence="2" type="ORF">ILUMI_22833</name>
</gene>
<dbReference type="GO" id="GO:0033204">
    <property type="term" value="F:ribonuclease P RNA binding"/>
    <property type="evidence" value="ECO:0007669"/>
    <property type="project" value="TreeGrafter"/>
</dbReference>
<dbReference type="GO" id="GO:0001650">
    <property type="term" value="C:fibrillar center"/>
    <property type="evidence" value="ECO:0007669"/>
    <property type="project" value="TreeGrafter"/>
</dbReference>
<dbReference type="GO" id="GO:0001682">
    <property type="term" value="P:tRNA 5'-leader removal"/>
    <property type="evidence" value="ECO:0007669"/>
    <property type="project" value="InterPro"/>
</dbReference>
<dbReference type="Pfam" id="PF01248">
    <property type="entry name" value="Ribosomal_L7Ae"/>
    <property type="match status" value="1"/>
</dbReference>
<dbReference type="GO" id="GO:0004526">
    <property type="term" value="F:ribonuclease P activity"/>
    <property type="evidence" value="ECO:0007669"/>
    <property type="project" value="TreeGrafter"/>
</dbReference>
<keyword evidence="3" id="KW-1185">Reference proteome</keyword>
<dbReference type="OrthoDB" id="20109at2759"/>
<dbReference type="Proteomes" id="UP000801492">
    <property type="component" value="Unassembled WGS sequence"/>
</dbReference>